<keyword evidence="1" id="KW-0472">Membrane</keyword>
<dbReference type="RefSeq" id="WP_121523589.1">
    <property type="nucleotide sequence ID" value="NZ_RCHC01000019.1"/>
</dbReference>
<keyword evidence="1" id="KW-0812">Transmembrane</keyword>
<name>A0ABX9TTF6_9GAMM</name>
<evidence type="ECO:0000256" key="1">
    <source>
        <dbReference type="SAM" id="Phobius"/>
    </source>
</evidence>
<gene>
    <name evidence="2" type="ORF">D9K81_14870</name>
</gene>
<protein>
    <submittedName>
        <fullName evidence="2">Uncharacterized protein</fullName>
    </submittedName>
</protein>
<organism evidence="2 3">
    <name type="scientific">Acinetobacter chengduensis</name>
    <dbReference type="NCBI Taxonomy" id="2420890"/>
    <lineage>
        <taxon>Bacteria</taxon>
        <taxon>Pseudomonadati</taxon>
        <taxon>Pseudomonadota</taxon>
        <taxon>Gammaproteobacteria</taxon>
        <taxon>Moraxellales</taxon>
        <taxon>Moraxellaceae</taxon>
        <taxon>Acinetobacter</taxon>
    </lineage>
</organism>
<comment type="caution">
    <text evidence="2">The sequence shown here is derived from an EMBL/GenBank/DDBJ whole genome shotgun (WGS) entry which is preliminary data.</text>
</comment>
<sequence length="85" mass="9415">MKSNYIIQGTANQVADTKTVNAFEKTIRFILKACFGAGITSLIAVLLVVMCIGFQEMPNRYATAVAQFEKHQALNEKFKANSLNE</sequence>
<accession>A0ABX9TTF6</accession>
<dbReference type="Proteomes" id="UP000280271">
    <property type="component" value="Unassembled WGS sequence"/>
</dbReference>
<proteinExistence type="predicted"/>
<reference evidence="2 3" key="1">
    <citation type="submission" date="2018-09" db="EMBL/GenBank/DDBJ databases">
        <title>The draft genome of Acinetobacter sp. strains.</title>
        <authorList>
            <person name="Qin J."/>
            <person name="Feng Y."/>
            <person name="Zong Z."/>
        </authorList>
    </citation>
    <scope>NUCLEOTIDE SEQUENCE [LARGE SCALE GENOMIC DNA]</scope>
    <source>
        <strain evidence="2 3">WCHAc060005</strain>
    </source>
</reference>
<feature type="transmembrane region" description="Helical" evidence="1">
    <location>
        <begin position="29"/>
        <end position="54"/>
    </location>
</feature>
<keyword evidence="1" id="KW-1133">Transmembrane helix</keyword>
<keyword evidence="3" id="KW-1185">Reference proteome</keyword>
<dbReference type="EMBL" id="RCHC01000019">
    <property type="protein sequence ID" value="RLL19033.1"/>
    <property type="molecule type" value="Genomic_DNA"/>
</dbReference>
<evidence type="ECO:0000313" key="2">
    <source>
        <dbReference type="EMBL" id="RLL19033.1"/>
    </source>
</evidence>
<evidence type="ECO:0000313" key="3">
    <source>
        <dbReference type="Proteomes" id="UP000280271"/>
    </source>
</evidence>